<dbReference type="SUPFAM" id="SSF55785">
    <property type="entry name" value="PYP-like sensor domain (PAS domain)"/>
    <property type="match status" value="1"/>
</dbReference>
<proteinExistence type="predicted"/>
<dbReference type="InterPro" id="IPR035965">
    <property type="entry name" value="PAS-like_dom_sf"/>
</dbReference>
<comment type="caution">
    <text evidence="2">The sequence shown here is derived from an EMBL/GenBank/DDBJ whole genome shotgun (WGS) entry which is preliminary data.</text>
</comment>
<dbReference type="OrthoDB" id="9766459at2"/>
<dbReference type="InterPro" id="IPR000014">
    <property type="entry name" value="PAS"/>
</dbReference>
<keyword evidence="3" id="KW-1185">Reference proteome</keyword>
<evidence type="ECO:0000313" key="3">
    <source>
        <dbReference type="Proteomes" id="UP000294850"/>
    </source>
</evidence>
<dbReference type="Gene3D" id="3.30.450.20">
    <property type="entry name" value="PAS domain"/>
    <property type="match status" value="1"/>
</dbReference>
<organism evidence="2 3">
    <name type="scientific">Dyadobacter psychrotolerans</name>
    <dbReference type="NCBI Taxonomy" id="2541721"/>
    <lineage>
        <taxon>Bacteria</taxon>
        <taxon>Pseudomonadati</taxon>
        <taxon>Bacteroidota</taxon>
        <taxon>Cytophagia</taxon>
        <taxon>Cytophagales</taxon>
        <taxon>Spirosomataceae</taxon>
        <taxon>Dyadobacter</taxon>
    </lineage>
</organism>
<protein>
    <submittedName>
        <fullName evidence="2">PAS domain S-box protein</fullName>
    </submittedName>
</protein>
<dbReference type="SMART" id="SM00091">
    <property type="entry name" value="PAS"/>
    <property type="match status" value="1"/>
</dbReference>
<dbReference type="InterPro" id="IPR013767">
    <property type="entry name" value="PAS_fold"/>
</dbReference>
<dbReference type="Proteomes" id="UP000294850">
    <property type="component" value="Unassembled WGS sequence"/>
</dbReference>
<evidence type="ECO:0000313" key="2">
    <source>
        <dbReference type="EMBL" id="TDE18692.1"/>
    </source>
</evidence>
<sequence>MLGQATDLLDKRIHEIVIETLAEKDIKVIRFNKMVNEIEDYAILLLDREGNIENWNKGAQTLKGYQASEIIGKNFSVFYTPEDLAHDLPARLIQQATANGAAKSQGWRIRKDGSRFWGSILITAIHNQGDEVIGFTKVTRLLEPELQLN</sequence>
<feature type="domain" description="PAS" evidence="1">
    <location>
        <begin position="43"/>
        <end position="100"/>
    </location>
</feature>
<gene>
    <name evidence="2" type="ORF">E0F88_00305</name>
</gene>
<dbReference type="GO" id="GO:0006355">
    <property type="term" value="P:regulation of DNA-templated transcription"/>
    <property type="evidence" value="ECO:0007669"/>
    <property type="project" value="InterPro"/>
</dbReference>
<dbReference type="PROSITE" id="PS50112">
    <property type="entry name" value="PAS"/>
    <property type="match status" value="1"/>
</dbReference>
<evidence type="ECO:0000259" key="1">
    <source>
        <dbReference type="PROSITE" id="PS50112"/>
    </source>
</evidence>
<dbReference type="Pfam" id="PF00989">
    <property type="entry name" value="PAS"/>
    <property type="match status" value="1"/>
</dbReference>
<dbReference type="AlphaFoldDB" id="A0A4R5DVU8"/>
<name>A0A4R5DVU8_9BACT</name>
<accession>A0A4R5DVU8</accession>
<dbReference type="NCBIfam" id="TIGR00229">
    <property type="entry name" value="sensory_box"/>
    <property type="match status" value="1"/>
</dbReference>
<dbReference type="CDD" id="cd00130">
    <property type="entry name" value="PAS"/>
    <property type="match status" value="1"/>
</dbReference>
<reference evidence="2 3" key="1">
    <citation type="submission" date="2019-03" db="EMBL/GenBank/DDBJ databases">
        <title>Dyadobacter AR-3-6 sp. nov., isolated from arctic soil.</title>
        <authorList>
            <person name="Chaudhary D.K."/>
        </authorList>
    </citation>
    <scope>NUCLEOTIDE SEQUENCE [LARGE SCALE GENOMIC DNA]</scope>
    <source>
        <strain evidence="2 3">AR-3-6</strain>
    </source>
</reference>
<dbReference type="EMBL" id="SMFL01000001">
    <property type="protein sequence ID" value="TDE18692.1"/>
    <property type="molecule type" value="Genomic_DNA"/>
</dbReference>